<evidence type="ECO:0000256" key="1">
    <source>
        <dbReference type="ARBA" id="ARBA00022737"/>
    </source>
</evidence>
<feature type="domain" description="K Homology" evidence="4">
    <location>
        <begin position="339"/>
        <end position="412"/>
    </location>
</feature>
<accession>A0AAE0LEU9</accession>
<organism evidence="5 6">
    <name type="scientific">Cymbomonas tetramitiformis</name>
    <dbReference type="NCBI Taxonomy" id="36881"/>
    <lineage>
        <taxon>Eukaryota</taxon>
        <taxon>Viridiplantae</taxon>
        <taxon>Chlorophyta</taxon>
        <taxon>Pyramimonadophyceae</taxon>
        <taxon>Pyramimonadales</taxon>
        <taxon>Pyramimonadaceae</taxon>
        <taxon>Cymbomonas</taxon>
    </lineage>
</organism>
<gene>
    <name evidence="5" type="ORF">CYMTET_9726</name>
</gene>
<protein>
    <recommendedName>
        <fullName evidence="4">K Homology domain-containing protein</fullName>
    </recommendedName>
</protein>
<feature type="domain" description="K Homology" evidence="4">
    <location>
        <begin position="419"/>
        <end position="493"/>
    </location>
</feature>
<feature type="domain" description="K Homology" evidence="4">
    <location>
        <begin position="95"/>
        <end position="166"/>
    </location>
</feature>
<evidence type="ECO:0000313" key="6">
    <source>
        <dbReference type="Proteomes" id="UP001190700"/>
    </source>
</evidence>
<feature type="domain" description="K Homology" evidence="4">
    <location>
        <begin position="17"/>
        <end position="88"/>
    </location>
</feature>
<feature type="compositionally biased region" description="Low complexity" evidence="3">
    <location>
        <begin position="182"/>
        <end position="205"/>
    </location>
</feature>
<dbReference type="AlphaFoldDB" id="A0AAE0LEU9"/>
<dbReference type="SUPFAM" id="SSF54791">
    <property type="entry name" value="Eukaryotic type KH-domain (KH-domain type I)"/>
    <property type="match status" value="4"/>
</dbReference>
<name>A0AAE0LEU9_9CHLO</name>
<feature type="region of interest" description="Disordered" evidence="3">
    <location>
        <begin position="170"/>
        <end position="214"/>
    </location>
</feature>
<dbReference type="InterPro" id="IPR004088">
    <property type="entry name" value="KH_dom_type_1"/>
</dbReference>
<dbReference type="EMBL" id="LGRX02003254">
    <property type="protein sequence ID" value="KAK3282542.1"/>
    <property type="molecule type" value="Genomic_DNA"/>
</dbReference>
<dbReference type="Pfam" id="PF00013">
    <property type="entry name" value="KH_1"/>
    <property type="match status" value="4"/>
</dbReference>
<sequence>MSNFDVGSKRSFDDCNQRSSSTLTIHREHIPLVVGPRGATVKQLESNHGVRIATPRRDEDRRAETVITITGDSEAVLQTKLEVLDILRNHTDDRAIDNIEIPIRSDAISRVVGKRGAVINQIQERSHARLSIPRDSSRDSGEVRCQVSGDKYAIDMAALMIEDCLSRDQDRDHYPRERPRSHSSFSPSLNTSLSSSMVPSLSSNPTKVQAFPNPETMSNSQVMMELLASQEYARALEIQQAALMQNLQELANINAAQQKAAAHSVFVPQSTTMGASGGGYGGGGSAYSGVSGGGSSGGGGFNRGGSDIGGGYGGGHGGGYGLTRGGSSRRSSGRPSGSDKEHLQLLIPAEHVHHLIGRKGTIVKQLEEDSGTTIGIPRSEEDGGGPNKVVTVSRGSLPALARAARMICQRILEGTEEQSPPAMKILVPAEQIPRVVGKRGVTVQRIQDETGVMVSTPRRGQSESPDGASEAVTVSGDLSSLEIAAAMILECLDDIGNRDS</sequence>
<dbReference type="InterPro" id="IPR004087">
    <property type="entry name" value="KH_dom"/>
</dbReference>
<dbReference type="SMART" id="SM00322">
    <property type="entry name" value="KH"/>
    <property type="match status" value="4"/>
</dbReference>
<dbReference type="Proteomes" id="UP001190700">
    <property type="component" value="Unassembled WGS sequence"/>
</dbReference>
<dbReference type="CDD" id="cd00105">
    <property type="entry name" value="KH-I"/>
    <property type="match status" value="3"/>
</dbReference>
<dbReference type="PROSITE" id="PS50084">
    <property type="entry name" value="KH_TYPE_1"/>
    <property type="match status" value="4"/>
</dbReference>
<dbReference type="PANTHER" id="PTHR10288">
    <property type="entry name" value="KH DOMAIN CONTAINING RNA BINDING PROTEIN"/>
    <property type="match status" value="1"/>
</dbReference>
<feature type="compositionally biased region" description="Basic and acidic residues" evidence="3">
    <location>
        <begin position="170"/>
        <end position="180"/>
    </location>
</feature>
<feature type="compositionally biased region" description="Low complexity" evidence="3">
    <location>
        <begin position="325"/>
        <end position="336"/>
    </location>
</feature>
<feature type="region of interest" description="Disordered" evidence="3">
    <location>
        <begin position="319"/>
        <end position="341"/>
    </location>
</feature>
<dbReference type="Gene3D" id="3.30.1370.10">
    <property type="entry name" value="K Homology domain, type 1"/>
    <property type="match status" value="4"/>
</dbReference>
<evidence type="ECO:0000259" key="4">
    <source>
        <dbReference type="SMART" id="SM00322"/>
    </source>
</evidence>
<evidence type="ECO:0000256" key="3">
    <source>
        <dbReference type="SAM" id="MobiDB-lite"/>
    </source>
</evidence>
<dbReference type="InterPro" id="IPR036612">
    <property type="entry name" value="KH_dom_type_1_sf"/>
</dbReference>
<evidence type="ECO:0000313" key="5">
    <source>
        <dbReference type="EMBL" id="KAK3282542.1"/>
    </source>
</evidence>
<evidence type="ECO:0000256" key="2">
    <source>
        <dbReference type="PROSITE-ProRule" id="PRU00117"/>
    </source>
</evidence>
<keyword evidence="2" id="KW-0694">RNA-binding</keyword>
<keyword evidence="1" id="KW-0677">Repeat</keyword>
<proteinExistence type="predicted"/>
<dbReference type="GO" id="GO:0003723">
    <property type="term" value="F:RNA binding"/>
    <property type="evidence" value="ECO:0007669"/>
    <property type="project" value="UniProtKB-UniRule"/>
</dbReference>
<keyword evidence="6" id="KW-1185">Reference proteome</keyword>
<feature type="region of interest" description="Disordered" evidence="3">
    <location>
        <begin position="454"/>
        <end position="473"/>
    </location>
</feature>
<comment type="caution">
    <text evidence="5">The sequence shown here is derived from an EMBL/GenBank/DDBJ whole genome shotgun (WGS) entry which is preliminary data.</text>
</comment>
<reference evidence="5 6" key="1">
    <citation type="journal article" date="2015" name="Genome Biol. Evol.">
        <title>Comparative Genomics of a Bacterivorous Green Alga Reveals Evolutionary Causalities and Consequences of Phago-Mixotrophic Mode of Nutrition.</title>
        <authorList>
            <person name="Burns J.A."/>
            <person name="Paasch A."/>
            <person name="Narechania A."/>
            <person name="Kim E."/>
        </authorList>
    </citation>
    <scope>NUCLEOTIDE SEQUENCE [LARGE SCALE GENOMIC DNA]</scope>
    <source>
        <strain evidence="5 6">PLY_AMNH</strain>
    </source>
</reference>